<evidence type="ECO:0000313" key="2">
    <source>
        <dbReference type="EMBL" id="SIQ87817.1"/>
    </source>
</evidence>
<dbReference type="EMBL" id="FTMN01000010">
    <property type="protein sequence ID" value="SIQ87817.1"/>
    <property type="molecule type" value="Genomic_DNA"/>
</dbReference>
<dbReference type="STRING" id="49186.SAMN05421647_11084"/>
<dbReference type="InterPro" id="IPR011049">
    <property type="entry name" value="Serralysin-like_metalloprot_C"/>
</dbReference>
<accession>A0A1N6WCF1</accession>
<evidence type="ECO:0000313" key="3">
    <source>
        <dbReference type="Proteomes" id="UP000186895"/>
    </source>
</evidence>
<proteinExistence type="predicted"/>
<evidence type="ECO:0000259" key="1">
    <source>
        <dbReference type="Pfam" id="PF13946"/>
    </source>
</evidence>
<name>A0A1N6WCF1_9GAMM</name>
<gene>
    <name evidence="2" type="ORF">SAMN05421647_11084</name>
</gene>
<dbReference type="Pfam" id="PF13946">
    <property type="entry name" value="DUF4214"/>
    <property type="match status" value="1"/>
</dbReference>
<dbReference type="Proteomes" id="UP000186895">
    <property type="component" value="Unassembled WGS sequence"/>
</dbReference>
<organism evidence="2 3">
    <name type="scientific">Marinobacterium stanieri</name>
    <dbReference type="NCBI Taxonomy" id="49186"/>
    <lineage>
        <taxon>Bacteria</taxon>
        <taxon>Pseudomonadati</taxon>
        <taxon>Pseudomonadota</taxon>
        <taxon>Gammaproteobacteria</taxon>
        <taxon>Oceanospirillales</taxon>
        <taxon>Oceanospirillaceae</taxon>
        <taxon>Marinobacterium</taxon>
    </lineage>
</organism>
<dbReference type="InterPro" id="IPR025282">
    <property type="entry name" value="DUF4214"/>
</dbReference>
<reference evidence="2 3" key="1">
    <citation type="submission" date="2017-01" db="EMBL/GenBank/DDBJ databases">
        <authorList>
            <person name="Mah S.A."/>
            <person name="Swanson W.J."/>
            <person name="Moy G.W."/>
            <person name="Vacquier V.D."/>
        </authorList>
    </citation>
    <scope>NUCLEOTIDE SEQUENCE [LARGE SCALE GENOMIC DNA]</scope>
    <source>
        <strain evidence="2 3">DSM 7027</strain>
    </source>
</reference>
<sequence>MATQASLDQIQNLYIAFYGRPADAAGQEYWADELEAANGDLSAIINAFASSEEYQRNYGDLEAADLVNALYQQILGRDAEQAGLDFYVEELAEGNITEGEIALAILNGAQGEDAAVLESRKDVADAFTASVAANNKEYGEEQEAAAKAMLAGVDADTEVADVDIDGIVLGFPDAEDNGNGGGEVGETFRLAADQDVLTGTENDDTFVGYILDNQNTLQSGDIIDGGAGTDKLVAEIGDSQAFAIAAKTKNVEEVFIRAQDTAIEDASDNPTPDFVDSEVQIDAQDMVGVKEWWSVDSRADLVIEDIRLSGSEITDFDQLLGEGAAENSLPSDVTFGMKSTDAAVSFGAYFDSQSLIAAPDEATNSQLRVNLMDLGTEEIPHDPNQPLGQLNIEGFNFILNGVQYTLKSDGIYNAKTYEELETAVRAALNEAKADNPELAGLSINRVEDGFETNAYVNGTSQGLVQGDSILLNDANGGTFEGAGFVAREDGVTDFTLYGRQRPEDPSIASNMIETNIALDNVGRGSMGGDLQVGGMSNTPDSGIEVFNVFVDRDSKLSSMSSTNNQLKVVNVESVGAEGDLVIAQLDNVQDVNAASFKGDLSITGEIEELVIDRDLNLVDEQDNPAADNSNFDYTFGAGNDSLNLLLDGNVAAHEDFALNINMGNGNNSVVTEINFAGNDYQDQSDLDNISVTTGTGNDTVNTYGEGDVTISTGAGNDTVYADNSGSSDDAYFLGFADTVTTIDTTVAGGPEALEAFIADQTALLEQLGLTNVVISVDDSAPAAVVIDGVTADGGVHGTWAFNSQNLEVSDLLGGDGSLNSGGLDSSTNPAFLWGASLTVTISGATLAGAGLTEEAAAAFDNGWESTVEVPTGDNYVADERHINQAIKEAINSDEVLNKLLRVVDGENNTLIVQSLVDGTFSADDLIVELNVGDLAGLSATELAGVQDAWEAFNGNSAAAAIAAGDLDAGVAALVGNHEGLSNGSVVANNSQLAQNGGVDITGTDSAVESDNIINAGSGNDVVVLGTGTDSNDTVVFTNYNNGENTIVNFVAGDSLGEDYLDFSAYLNNMTSASGSVESQQLIAQTLNADATLEANSVTIFEAFNSAAVANETWEALTASDLLAAIVDGNGQGYGNILDATFDAEGTIANYVGSERSHIVMIENDANDGEYKVFELSSDNTSAEFTSVQLIGTYDFGDSLGGVLTLADNLA</sequence>
<dbReference type="SUPFAM" id="SSF51120">
    <property type="entry name" value="beta-Roll"/>
    <property type="match status" value="1"/>
</dbReference>
<dbReference type="AlphaFoldDB" id="A0A1N6WCF1"/>
<dbReference type="PRINTS" id="PR00313">
    <property type="entry name" value="CABNDNGRPT"/>
</dbReference>
<keyword evidence="3" id="KW-1185">Reference proteome</keyword>
<protein>
    <recommendedName>
        <fullName evidence="1">DUF4214 domain-containing protein</fullName>
    </recommendedName>
</protein>
<dbReference type="RefSeq" id="WP_076465290.1">
    <property type="nucleotide sequence ID" value="NZ_FTMN01000010.1"/>
</dbReference>
<feature type="domain" description="DUF4214" evidence="1">
    <location>
        <begin position="46"/>
        <end position="107"/>
    </location>
</feature>